<evidence type="ECO:0000256" key="1">
    <source>
        <dbReference type="SAM" id="Phobius"/>
    </source>
</evidence>
<keyword evidence="1" id="KW-0472">Membrane</keyword>
<reference evidence="2" key="1">
    <citation type="submission" date="2019-11" db="EMBL/GenBank/DDBJ databases">
        <authorList>
            <person name="Feng L."/>
        </authorList>
    </citation>
    <scope>NUCLEOTIDE SEQUENCE</scope>
    <source>
        <strain evidence="2">CTertiumLFYP3</strain>
    </source>
</reference>
<dbReference type="InterPro" id="IPR050303">
    <property type="entry name" value="GatZ_KbaZ_carbometab"/>
</dbReference>
<proteinExistence type="predicted"/>
<dbReference type="InterPro" id="IPR004704">
    <property type="entry name" value="PTS_IID_man"/>
</dbReference>
<keyword evidence="1" id="KW-1133">Transmembrane helix</keyword>
<keyword evidence="1" id="KW-0812">Transmembrane</keyword>
<feature type="transmembrane region" description="Helical" evidence="1">
    <location>
        <begin position="181"/>
        <end position="201"/>
    </location>
</feature>
<dbReference type="PANTHER" id="PTHR32502:SF26">
    <property type="entry name" value="PHOSPHOTRANSFERASE SYSTEM SUGAR-SPECIFIC EIID COMPONENT"/>
    <property type="match status" value="1"/>
</dbReference>
<feature type="transmembrane region" description="Helical" evidence="1">
    <location>
        <begin position="111"/>
        <end position="130"/>
    </location>
</feature>
<dbReference type="PROSITE" id="PS51108">
    <property type="entry name" value="PTS_EIID"/>
    <property type="match status" value="1"/>
</dbReference>
<protein>
    <submittedName>
        <fullName evidence="2">Mannose permease IID component</fullName>
    </submittedName>
</protein>
<dbReference type="AlphaFoldDB" id="A0A6N3G8Q3"/>
<dbReference type="GO" id="GO:0005886">
    <property type="term" value="C:plasma membrane"/>
    <property type="evidence" value="ECO:0007669"/>
    <property type="project" value="TreeGrafter"/>
</dbReference>
<dbReference type="Pfam" id="PF03613">
    <property type="entry name" value="EIID-AGA"/>
    <property type="match status" value="1"/>
</dbReference>
<feature type="transmembrane region" description="Helical" evidence="1">
    <location>
        <begin position="248"/>
        <end position="266"/>
    </location>
</feature>
<accession>A0A6N3G8Q3</accession>
<dbReference type="GO" id="GO:0009401">
    <property type="term" value="P:phosphoenolpyruvate-dependent sugar phosphotransferase system"/>
    <property type="evidence" value="ECO:0007669"/>
    <property type="project" value="InterPro"/>
</dbReference>
<organism evidence="2">
    <name type="scientific">Clostridium tertium</name>
    <dbReference type="NCBI Taxonomy" id="1559"/>
    <lineage>
        <taxon>Bacteria</taxon>
        <taxon>Bacillati</taxon>
        <taxon>Bacillota</taxon>
        <taxon>Clostridia</taxon>
        <taxon>Eubacteriales</taxon>
        <taxon>Clostridiaceae</taxon>
        <taxon>Clostridium</taxon>
    </lineage>
</organism>
<gene>
    <name evidence="2" type="primary">manZ_5</name>
    <name evidence="2" type="ORF">CTLFYP3_03072</name>
</gene>
<feature type="transmembrane region" description="Helical" evidence="1">
    <location>
        <begin position="142"/>
        <end position="160"/>
    </location>
</feature>
<name>A0A6N3G8Q3_9CLOT</name>
<sequence>MSKKFTKEELKKISWRWVLMGQLCMNYGKMQGSGYLTTMLPVIEKLYGDDKEAKEKALVAHSQFYNCTPQMTHLILGMDIAIEEQEGIKAIDTVSSLKTSLMGPLSGIGDTIFAVMNSVVFGSIAATMAAEGNPLGLIIWEVWYMFVLFILRPFLFRLGYKQGANLIGAYSDKLKSITKAVSVLGLIVVGSMLASMVSINLGTINIFSTPLDLQAGFFDKIMPKLPQALLAFALYWLAGRKGMTTTKLILFVIAISIIFSMMGVLVA</sequence>
<evidence type="ECO:0000313" key="2">
    <source>
        <dbReference type="EMBL" id="VYU60615.1"/>
    </source>
</evidence>
<dbReference type="PANTHER" id="PTHR32502">
    <property type="entry name" value="N-ACETYLGALACTOSAMINE PERMEASE II COMPONENT-RELATED"/>
    <property type="match status" value="1"/>
</dbReference>
<dbReference type="EMBL" id="CACRTO010000046">
    <property type="protein sequence ID" value="VYU60615.1"/>
    <property type="molecule type" value="Genomic_DNA"/>
</dbReference>
<feature type="transmembrane region" description="Helical" evidence="1">
    <location>
        <begin position="221"/>
        <end position="239"/>
    </location>
</feature>